<dbReference type="Pfam" id="PF20411">
    <property type="entry name" value="DUF6697"/>
    <property type="match status" value="1"/>
</dbReference>
<feature type="region of interest" description="Disordered" evidence="1">
    <location>
        <begin position="1"/>
        <end position="62"/>
    </location>
</feature>
<name>A0A9P5ZUG6_PLEER</name>
<dbReference type="InterPro" id="IPR046520">
    <property type="entry name" value="DUF6697"/>
</dbReference>
<reference evidence="3" key="1">
    <citation type="submission" date="2020-11" db="EMBL/GenBank/DDBJ databases">
        <authorList>
            <consortium name="DOE Joint Genome Institute"/>
            <person name="Ahrendt S."/>
            <person name="Riley R."/>
            <person name="Andreopoulos W."/>
            <person name="Labutti K."/>
            <person name="Pangilinan J."/>
            <person name="Ruiz-Duenas F.J."/>
            <person name="Barrasa J.M."/>
            <person name="Sanchez-Garcia M."/>
            <person name="Camarero S."/>
            <person name="Miyauchi S."/>
            <person name="Serrano A."/>
            <person name="Linde D."/>
            <person name="Babiker R."/>
            <person name="Drula E."/>
            <person name="Ayuso-Fernandez I."/>
            <person name="Pacheco R."/>
            <person name="Padilla G."/>
            <person name="Ferreira P."/>
            <person name="Barriuso J."/>
            <person name="Kellner H."/>
            <person name="Castanera R."/>
            <person name="Alfaro M."/>
            <person name="Ramirez L."/>
            <person name="Pisabarro A.G."/>
            <person name="Kuo A."/>
            <person name="Tritt A."/>
            <person name="Lipzen A."/>
            <person name="He G."/>
            <person name="Yan M."/>
            <person name="Ng V."/>
            <person name="Cullen D."/>
            <person name="Martin F."/>
            <person name="Rosso M.-N."/>
            <person name="Henrissat B."/>
            <person name="Hibbett D."/>
            <person name="Martinez A.T."/>
            <person name="Grigoriev I.V."/>
        </authorList>
    </citation>
    <scope>NUCLEOTIDE SEQUENCE</scope>
    <source>
        <strain evidence="3">ATCC 90797</strain>
    </source>
</reference>
<dbReference type="OrthoDB" id="3176940at2759"/>
<feature type="domain" description="DUF6697" evidence="2">
    <location>
        <begin position="356"/>
        <end position="552"/>
    </location>
</feature>
<feature type="compositionally biased region" description="Basic and acidic residues" evidence="1">
    <location>
        <begin position="17"/>
        <end position="28"/>
    </location>
</feature>
<proteinExistence type="predicted"/>
<evidence type="ECO:0000256" key="1">
    <source>
        <dbReference type="SAM" id="MobiDB-lite"/>
    </source>
</evidence>
<evidence type="ECO:0000313" key="3">
    <source>
        <dbReference type="EMBL" id="KAF9494523.1"/>
    </source>
</evidence>
<feature type="region of interest" description="Disordered" evidence="1">
    <location>
        <begin position="185"/>
        <end position="215"/>
    </location>
</feature>
<sequence>MVTELETHVLGAEDEEKEVKVEEGKCDRYSPALEASEDVKSEVKHEMKVEDGSLPKKGEDSDMKANLKLEAKPELETALITLDTRGTLRENSPTVSSETNSTITVTEEDALNEIISLELSYPSPPRPQAATLPVQQGMEPSCHTIDTKADVKTESDVKVEAGVKAEVESQPSLVKVEAKLEGDDARSNLLKEEEGVKGELKDEPPPATVLDLPQTPTNEDRASIELPDHYVEAAATGPPLDSPTGVAAADPLPDIPAADVDELMYPDIKPEPMDVDLQPVLAPVSRHNLMLCVEPPSLESVMAHYKQRADWAKTIVKKPKKEAVIPLKTLAHRYEALGVTEPFHAPLPIDVRDVAFSRQLISSIYGGNVQQTFPVPSAKFLARHGLNDFMCLNYIMHPNAPELVGAPGFYCSSGSGDPKAKRAPWTKIMRLILQLGPSRWQYYGQYQVVPSDALSPQEWLAQSPGFRRQWVSEIMIRQGWGNEIRCEVLLRKRLGRLPTDEELEDAVNILGFAQEVTPDDIYESFARGDHFIVLWGMKCVGYDTAFQERLVAAKQAAAANEDVKEEKDKKPKVSKRKKRAASDAPKKRARKNSPSDPEGDSKPLDMEVDDDAVEVIEQPSAIVKNDDDDEIQIVQRPVSINKKVYTPRGTRSRPASAKVIVID</sequence>
<feature type="compositionally biased region" description="Basic and acidic residues" evidence="1">
    <location>
        <begin position="561"/>
        <end position="571"/>
    </location>
</feature>
<feature type="compositionally biased region" description="Basic and acidic residues" evidence="1">
    <location>
        <begin position="37"/>
        <end position="62"/>
    </location>
</feature>
<dbReference type="Proteomes" id="UP000807025">
    <property type="component" value="Unassembled WGS sequence"/>
</dbReference>
<evidence type="ECO:0000313" key="4">
    <source>
        <dbReference type="Proteomes" id="UP000807025"/>
    </source>
</evidence>
<dbReference type="EMBL" id="MU154572">
    <property type="protein sequence ID" value="KAF9494523.1"/>
    <property type="molecule type" value="Genomic_DNA"/>
</dbReference>
<protein>
    <recommendedName>
        <fullName evidence="2">DUF6697 domain-containing protein</fullName>
    </recommendedName>
</protein>
<dbReference type="AlphaFoldDB" id="A0A9P5ZUG6"/>
<accession>A0A9P5ZUG6</accession>
<keyword evidence="4" id="KW-1185">Reference proteome</keyword>
<feature type="region of interest" description="Disordered" evidence="1">
    <location>
        <begin position="557"/>
        <end position="611"/>
    </location>
</feature>
<feature type="compositionally biased region" description="Basic and acidic residues" evidence="1">
    <location>
        <begin position="185"/>
        <end position="204"/>
    </location>
</feature>
<comment type="caution">
    <text evidence="3">The sequence shown here is derived from an EMBL/GenBank/DDBJ whole genome shotgun (WGS) entry which is preliminary data.</text>
</comment>
<organism evidence="3 4">
    <name type="scientific">Pleurotus eryngii</name>
    <name type="common">Boletus of the steppes</name>
    <dbReference type="NCBI Taxonomy" id="5323"/>
    <lineage>
        <taxon>Eukaryota</taxon>
        <taxon>Fungi</taxon>
        <taxon>Dikarya</taxon>
        <taxon>Basidiomycota</taxon>
        <taxon>Agaricomycotina</taxon>
        <taxon>Agaricomycetes</taxon>
        <taxon>Agaricomycetidae</taxon>
        <taxon>Agaricales</taxon>
        <taxon>Pleurotineae</taxon>
        <taxon>Pleurotaceae</taxon>
        <taxon>Pleurotus</taxon>
    </lineage>
</organism>
<gene>
    <name evidence="3" type="ORF">BDN71DRAFT_1507643</name>
</gene>
<evidence type="ECO:0000259" key="2">
    <source>
        <dbReference type="Pfam" id="PF20411"/>
    </source>
</evidence>